<dbReference type="Gene3D" id="2.30.30.140">
    <property type="match status" value="1"/>
</dbReference>
<sequence>MPTDKPVPGQRWVSDTEPELGLGIILKANFNVVEVLFPAANEHRQYAIKSAPLRRVQFKEGDHVQSHSGDDFVVQSIEERNGLLTYKTDKRDLPEAELSDAISFSAPEERLLLGQIDDTASFNLRLKALEQFSAIRHSPVRGYVGARVDLLPHQMFIAHEVSSRLLPRVLLADEVGLGKTIEACLILHRLHLTRRADRVLILLPEPLVNQWFVELYRRFHLLFSIFDEDRCASIQANDAEANPFLDSQLVIASLDFLANSPERASQAIAAGWDLIIADEAHHLEWTPTEASAEYSLVEALAAKAPGILLLSATPQQLGPEGHFARLRLLDPDRYASLEKFLEEAEHYQHVAKAADRLLEGGALSKADQKLFSSKSERIKRHCADLAGGNEEARHLLVSELLDEFGIGRVMFRNTRAALKNFPERQAHLYPLSTKDDDLIEPKVKWLAQLLKDLGEAKVLLICHSREMAEDLNERLLREINVNSALFHEGLTLLQRDRHAAHFADEEGARILICSEIGSEGRNFQFAHHLVLFDLPQNPELLEQRIGRLDRIGQTSTINIHVPYLKGTTGELLARWYHEGLDAFQKSLHGASEIVKALEPALTPLIEKFDAKKLTALIKNSIKQHQVIGKKMELGHDRLLELSSCQPEKASDIIEQIQVQDTDREFEDFFLRILDSFGLQVEDLSHRTYLITPGNKTTHALPGMPEEGLSVTFDRTRALSRENIAFMTTDHPLVRGALDHLLGQKDGNSAFSVWRASGGEGLMLEACFVVECPAPAALHVDRFLPPLPIRIVVDHAMKDQTETADLASARLEKGDITKLLDRGVVKKKIVPDMLKKAKALANARMTAAVESATGTMDTQLQAEIERLEDLQKLNDHVQPAEVDAMRKQQTDLQTALGASRLRLDALRLLWQMP</sequence>
<dbReference type="InterPro" id="IPR027417">
    <property type="entry name" value="P-loop_NTPase"/>
</dbReference>
<keyword evidence="7" id="KW-0010">Activator</keyword>
<dbReference type="SUPFAM" id="SSF52540">
    <property type="entry name" value="P-loop containing nucleoside triphosphate hydrolases"/>
    <property type="match status" value="2"/>
</dbReference>
<dbReference type="Gene3D" id="3.30.360.80">
    <property type="match status" value="1"/>
</dbReference>
<dbReference type="OrthoDB" id="9760715at2"/>
<evidence type="ECO:0000259" key="10">
    <source>
        <dbReference type="PROSITE" id="PS51194"/>
    </source>
</evidence>
<dbReference type="Gene3D" id="2.30.30.930">
    <property type="match status" value="1"/>
</dbReference>
<protein>
    <submittedName>
        <fullName evidence="11">RNA polymerase-binding ATPase</fullName>
    </submittedName>
</protein>
<keyword evidence="5" id="KW-0805">Transcription regulation</keyword>
<evidence type="ECO:0000256" key="3">
    <source>
        <dbReference type="ARBA" id="ARBA00022806"/>
    </source>
</evidence>
<dbReference type="GO" id="GO:0016817">
    <property type="term" value="F:hydrolase activity, acting on acid anhydrides"/>
    <property type="evidence" value="ECO:0007669"/>
    <property type="project" value="InterPro"/>
</dbReference>
<dbReference type="HAMAP" id="MF_01821">
    <property type="entry name" value="Helicase_RapA"/>
    <property type="match status" value="1"/>
</dbReference>
<keyword evidence="6" id="KW-0238">DNA-binding</keyword>
<feature type="domain" description="Helicase ATP-binding" evidence="9">
    <location>
        <begin position="160"/>
        <end position="332"/>
    </location>
</feature>
<dbReference type="EMBL" id="VAUV01000007">
    <property type="protein sequence ID" value="TLD70672.1"/>
    <property type="molecule type" value="Genomic_DNA"/>
</dbReference>
<evidence type="ECO:0000256" key="7">
    <source>
        <dbReference type="ARBA" id="ARBA00023159"/>
    </source>
</evidence>
<evidence type="ECO:0000256" key="8">
    <source>
        <dbReference type="ARBA" id="ARBA00023163"/>
    </source>
</evidence>
<dbReference type="GO" id="GO:0006355">
    <property type="term" value="P:regulation of DNA-templated transcription"/>
    <property type="evidence" value="ECO:0007669"/>
    <property type="project" value="InterPro"/>
</dbReference>
<dbReference type="SMART" id="SM00487">
    <property type="entry name" value="DEXDc"/>
    <property type="match status" value="1"/>
</dbReference>
<evidence type="ECO:0000259" key="9">
    <source>
        <dbReference type="PROSITE" id="PS51192"/>
    </source>
</evidence>
<reference evidence="11 12" key="1">
    <citation type="submission" date="2019-05" db="EMBL/GenBank/DDBJ databases">
        <title>Verrucobacter flavum gen. nov., sp. nov. a new member of the family Verrucomicrobiaceae.</title>
        <authorList>
            <person name="Szuroczki S."/>
            <person name="Abbaszade G."/>
            <person name="Szabo A."/>
            <person name="Felfoldi T."/>
            <person name="Schumann P."/>
            <person name="Boka K."/>
            <person name="Keki Z."/>
            <person name="Toumi M."/>
            <person name="Toth E."/>
        </authorList>
    </citation>
    <scope>NUCLEOTIDE SEQUENCE [LARGE SCALE GENOMIC DNA]</scope>
    <source>
        <strain evidence="11 12">MG-N-17</strain>
    </source>
</reference>
<dbReference type="GO" id="GO:0004386">
    <property type="term" value="F:helicase activity"/>
    <property type="evidence" value="ECO:0007669"/>
    <property type="project" value="UniProtKB-KW"/>
</dbReference>
<comment type="caution">
    <text evidence="11">The sequence shown here is derived from an EMBL/GenBank/DDBJ whole genome shotgun (WGS) entry which is preliminary data.</text>
</comment>
<accession>A0A5R8KEE0</accession>
<dbReference type="InterPro" id="IPR038718">
    <property type="entry name" value="SNF2-like_sf"/>
</dbReference>
<dbReference type="PROSITE" id="PS51194">
    <property type="entry name" value="HELICASE_CTER"/>
    <property type="match status" value="1"/>
</dbReference>
<dbReference type="GO" id="GO:0003677">
    <property type="term" value="F:DNA binding"/>
    <property type="evidence" value="ECO:0007669"/>
    <property type="project" value="UniProtKB-KW"/>
</dbReference>
<evidence type="ECO:0000256" key="1">
    <source>
        <dbReference type="ARBA" id="ARBA00022741"/>
    </source>
</evidence>
<dbReference type="SMART" id="SM00490">
    <property type="entry name" value="HELICc"/>
    <property type="match status" value="1"/>
</dbReference>
<dbReference type="InterPro" id="IPR040766">
    <property type="entry name" value="Tudor_2_RapA"/>
</dbReference>
<evidence type="ECO:0000256" key="6">
    <source>
        <dbReference type="ARBA" id="ARBA00023125"/>
    </source>
</evidence>
<dbReference type="Pfam" id="PF00176">
    <property type="entry name" value="SNF2-rel_dom"/>
    <property type="match status" value="1"/>
</dbReference>
<dbReference type="InterPro" id="IPR001650">
    <property type="entry name" value="Helicase_C-like"/>
</dbReference>
<dbReference type="InterPro" id="IPR022737">
    <property type="entry name" value="RapA_C"/>
</dbReference>
<gene>
    <name evidence="11" type="ORF">FEM03_10175</name>
</gene>
<dbReference type="InterPro" id="IPR040765">
    <property type="entry name" value="Tudor_1_RapA"/>
</dbReference>
<keyword evidence="12" id="KW-1185">Reference proteome</keyword>
<evidence type="ECO:0000256" key="2">
    <source>
        <dbReference type="ARBA" id="ARBA00022801"/>
    </source>
</evidence>
<dbReference type="CDD" id="cd18011">
    <property type="entry name" value="DEXDc_RapA"/>
    <property type="match status" value="1"/>
</dbReference>
<evidence type="ECO:0000313" key="12">
    <source>
        <dbReference type="Proteomes" id="UP000306196"/>
    </source>
</evidence>
<keyword evidence="1" id="KW-0547">Nucleotide-binding</keyword>
<keyword evidence="3" id="KW-0347">Helicase</keyword>
<dbReference type="Pfam" id="PF12137">
    <property type="entry name" value="RapA_C"/>
    <property type="match status" value="1"/>
</dbReference>
<evidence type="ECO:0000256" key="5">
    <source>
        <dbReference type="ARBA" id="ARBA00023015"/>
    </source>
</evidence>
<feature type="domain" description="Helicase C-terminal" evidence="10">
    <location>
        <begin position="445"/>
        <end position="601"/>
    </location>
</feature>
<dbReference type="Pfam" id="PF00271">
    <property type="entry name" value="Helicase_C"/>
    <property type="match status" value="1"/>
</dbReference>
<dbReference type="Gene3D" id="3.40.50.300">
    <property type="entry name" value="P-loop containing nucleotide triphosphate hydrolases"/>
    <property type="match status" value="1"/>
</dbReference>
<dbReference type="InterPro" id="IPR023949">
    <property type="entry name" value="Helicase_RapA"/>
</dbReference>
<keyword evidence="4" id="KW-0067">ATP-binding</keyword>
<evidence type="ECO:0000256" key="4">
    <source>
        <dbReference type="ARBA" id="ARBA00022840"/>
    </source>
</evidence>
<dbReference type="InterPro" id="IPR049730">
    <property type="entry name" value="SNF2/RAD54-like_C"/>
</dbReference>
<dbReference type="GO" id="GO:0005524">
    <property type="term" value="F:ATP binding"/>
    <property type="evidence" value="ECO:0007669"/>
    <property type="project" value="UniProtKB-KW"/>
</dbReference>
<dbReference type="PROSITE" id="PS51192">
    <property type="entry name" value="HELICASE_ATP_BIND_1"/>
    <property type="match status" value="1"/>
</dbReference>
<organism evidence="11 12">
    <name type="scientific">Phragmitibacter flavus</name>
    <dbReference type="NCBI Taxonomy" id="2576071"/>
    <lineage>
        <taxon>Bacteria</taxon>
        <taxon>Pseudomonadati</taxon>
        <taxon>Verrucomicrobiota</taxon>
        <taxon>Verrucomicrobiia</taxon>
        <taxon>Verrucomicrobiales</taxon>
        <taxon>Verrucomicrobiaceae</taxon>
        <taxon>Phragmitibacter</taxon>
    </lineage>
</organism>
<dbReference type="PANTHER" id="PTHR45766:SF6">
    <property type="entry name" value="SWI_SNF-RELATED MATRIX-ASSOCIATED ACTIN-DEPENDENT REGULATOR OF CHROMATIN SUBFAMILY A-LIKE PROTEIN 1"/>
    <property type="match status" value="1"/>
</dbReference>
<dbReference type="InterPro" id="IPR057342">
    <property type="entry name" value="DEXDc_RapA"/>
</dbReference>
<keyword evidence="2" id="KW-0378">Hydrolase</keyword>
<dbReference type="InterPro" id="IPR014001">
    <property type="entry name" value="Helicase_ATP-bd"/>
</dbReference>
<name>A0A5R8KEE0_9BACT</name>
<proteinExistence type="inferred from homology"/>
<dbReference type="RefSeq" id="WP_138086144.1">
    <property type="nucleotide sequence ID" value="NZ_VAUV01000007.1"/>
</dbReference>
<dbReference type="InterPro" id="IPR000330">
    <property type="entry name" value="SNF2_N"/>
</dbReference>
<keyword evidence="8" id="KW-0804">Transcription</keyword>
<dbReference type="Pfam" id="PF18337">
    <property type="entry name" value="Tudor_RapA"/>
    <property type="match status" value="1"/>
</dbReference>
<dbReference type="Gene3D" id="3.40.50.10810">
    <property type="entry name" value="Tandem AAA-ATPase domain"/>
    <property type="match status" value="1"/>
</dbReference>
<dbReference type="Gene3D" id="6.10.140.1500">
    <property type="match status" value="1"/>
</dbReference>
<dbReference type="PANTHER" id="PTHR45766">
    <property type="entry name" value="DNA ANNEALING HELICASE AND ENDONUCLEASE ZRANB3 FAMILY MEMBER"/>
    <property type="match status" value="1"/>
</dbReference>
<evidence type="ECO:0000313" key="11">
    <source>
        <dbReference type="EMBL" id="TLD70672.1"/>
    </source>
</evidence>
<dbReference type="AlphaFoldDB" id="A0A5R8KEE0"/>
<dbReference type="CDD" id="cd18793">
    <property type="entry name" value="SF2_C_SNF"/>
    <property type="match status" value="1"/>
</dbReference>
<dbReference type="Pfam" id="PF18339">
    <property type="entry name" value="Tudor_1_RapA"/>
    <property type="match status" value="1"/>
</dbReference>
<dbReference type="Proteomes" id="UP000306196">
    <property type="component" value="Unassembled WGS sequence"/>
</dbReference>